<evidence type="ECO:0000256" key="1">
    <source>
        <dbReference type="SAM" id="Phobius"/>
    </source>
</evidence>
<comment type="caution">
    <text evidence="2">The sequence shown here is derived from an EMBL/GenBank/DDBJ whole genome shotgun (WGS) entry which is preliminary data.</text>
</comment>
<gene>
    <name evidence="2" type="ORF">GCM10023183_37300</name>
</gene>
<feature type="transmembrane region" description="Helical" evidence="1">
    <location>
        <begin position="59"/>
        <end position="80"/>
    </location>
</feature>
<evidence type="ECO:0000313" key="3">
    <source>
        <dbReference type="Proteomes" id="UP001501844"/>
    </source>
</evidence>
<evidence type="ECO:0000313" key="2">
    <source>
        <dbReference type="EMBL" id="GAA4316183.1"/>
    </source>
</evidence>
<keyword evidence="1" id="KW-0472">Membrane</keyword>
<keyword evidence="3" id="KW-1185">Reference proteome</keyword>
<accession>A0ABP8G2S9</accession>
<protein>
    <recommendedName>
        <fullName evidence="4">DUF983 domain-containing protein</fullName>
    </recommendedName>
</protein>
<reference evidence="3" key="1">
    <citation type="journal article" date="2019" name="Int. J. Syst. Evol. Microbiol.">
        <title>The Global Catalogue of Microorganisms (GCM) 10K type strain sequencing project: providing services to taxonomists for standard genome sequencing and annotation.</title>
        <authorList>
            <consortium name="The Broad Institute Genomics Platform"/>
            <consortium name="The Broad Institute Genome Sequencing Center for Infectious Disease"/>
            <person name="Wu L."/>
            <person name="Ma J."/>
        </authorList>
    </citation>
    <scope>NUCLEOTIDE SEQUENCE [LARGE SCALE GENOMIC DNA]</scope>
    <source>
        <strain evidence="3">JCM 17917</strain>
    </source>
</reference>
<organism evidence="2 3">
    <name type="scientific">Nibribacter koreensis</name>
    <dbReference type="NCBI Taxonomy" id="1084519"/>
    <lineage>
        <taxon>Bacteria</taxon>
        <taxon>Pseudomonadati</taxon>
        <taxon>Bacteroidota</taxon>
        <taxon>Cytophagia</taxon>
        <taxon>Cytophagales</taxon>
        <taxon>Hymenobacteraceae</taxon>
        <taxon>Nibribacter</taxon>
    </lineage>
</organism>
<dbReference type="EMBL" id="BAABGX010000003">
    <property type="protein sequence ID" value="GAA4316183.1"/>
    <property type="molecule type" value="Genomic_DNA"/>
</dbReference>
<keyword evidence="1" id="KW-0812">Transmembrane</keyword>
<evidence type="ECO:0008006" key="4">
    <source>
        <dbReference type="Google" id="ProtNLM"/>
    </source>
</evidence>
<dbReference type="RefSeq" id="WP_345169681.1">
    <property type="nucleotide sequence ID" value="NZ_BAABGX010000003.1"/>
</dbReference>
<proteinExistence type="predicted"/>
<sequence length="126" mass="14294">MALEHLGAALAMKCPQCHQGALFTHAAYNLSKFDQMPEHCAVCGLRFERELGFYWGAMYMSYGLSVGIVVALGLFLYHVLHDPPTWVYLTAVASIIIICTPVLFRYGRVMMLYWFGSVSFDPKYRT</sequence>
<name>A0ABP8G2S9_9BACT</name>
<feature type="transmembrane region" description="Helical" evidence="1">
    <location>
        <begin position="86"/>
        <end position="104"/>
    </location>
</feature>
<dbReference type="Pfam" id="PF06170">
    <property type="entry name" value="DUF983"/>
    <property type="match status" value="1"/>
</dbReference>
<dbReference type="Proteomes" id="UP001501844">
    <property type="component" value="Unassembled WGS sequence"/>
</dbReference>
<dbReference type="InterPro" id="IPR009325">
    <property type="entry name" value="DUF983"/>
</dbReference>
<keyword evidence="1" id="KW-1133">Transmembrane helix</keyword>